<proteinExistence type="inferred from homology"/>
<evidence type="ECO:0000256" key="2">
    <source>
        <dbReference type="ARBA" id="ARBA00022679"/>
    </source>
</evidence>
<sequence>MRKVIGIGETLLDIIFKDNKPVEAVPGGSTFNAIVSLGRVGANAFFVTETGDDHVGALVRSFLSSNNVCTDYVLERKGWKSPVSLAFLDSDNNANYTFYRDPNADPVDIPLPDINPDDIVLFGSFYAVSPATRARVIALLERARDCGAIIYYDVNFRPSHRGDVMKVTPNLIENLEFADIVRGSRDDFEVLYKKDSAERVYRAETSFYCSRLVYTDGPRPVTVFSDGGFRKEYAMPETPTVSTIGAGDNFNAGLICAMLRYDIRRADIERGLTEAEWSKLIESATAFSADCCAGIYNYVSKEFGASHSL</sequence>
<dbReference type="GO" id="GO:0016301">
    <property type="term" value="F:kinase activity"/>
    <property type="evidence" value="ECO:0007669"/>
    <property type="project" value="UniProtKB-KW"/>
</dbReference>
<dbReference type="CDD" id="cd01167">
    <property type="entry name" value="bac_FRK"/>
    <property type="match status" value="1"/>
</dbReference>
<gene>
    <name evidence="7" type="ORF">DW060_08685</name>
</gene>
<dbReference type="Proteomes" id="UP000286598">
    <property type="component" value="Unassembled WGS sequence"/>
</dbReference>
<dbReference type="AlphaFoldDB" id="A0A415GJS9"/>
<keyword evidence="4 7" id="KW-0418">Kinase</keyword>
<keyword evidence="5" id="KW-0067">ATP-binding</keyword>
<dbReference type="GO" id="GO:0005524">
    <property type="term" value="F:ATP binding"/>
    <property type="evidence" value="ECO:0007669"/>
    <property type="project" value="UniProtKB-KW"/>
</dbReference>
<comment type="caution">
    <text evidence="7">The sequence shown here is derived from an EMBL/GenBank/DDBJ whole genome shotgun (WGS) entry which is preliminary data.</text>
</comment>
<feature type="domain" description="Carbohydrate kinase PfkB" evidence="6">
    <location>
        <begin position="2"/>
        <end position="274"/>
    </location>
</feature>
<accession>A0A415GJS9</accession>
<reference evidence="7 8" key="1">
    <citation type="submission" date="2018-08" db="EMBL/GenBank/DDBJ databases">
        <title>A genome reference for cultivated species of the human gut microbiota.</title>
        <authorList>
            <person name="Zou Y."/>
            <person name="Xue W."/>
            <person name="Luo G."/>
        </authorList>
    </citation>
    <scope>NUCLEOTIDE SEQUENCE [LARGE SCALE GENOMIC DNA]</scope>
    <source>
        <strain evidence="7 8">AF42-9</strain>
    </source>
</reference>
<dbReference type="Pfam" id="PF00294">
    <property type="entry name" value="PfkB"/>
    <property type="match status" value="1"/>
</dbReference>
<dbReference type="EMBL" id="QRNO01000042">
    <property type="protein sequence ID" value="RHK49543.1"/>
    <property type="molecule type" value="Genomic_DNA"/>
</dbReference>
<dbReference type="PANTHER" id="PTHR43085">
    <property type="entry name" value="HEXOKINASE FAMILY MEMBER"/>
    <property type="match status" value="1"/>
</dbReference>
<evidence type="ECO:0000256" key="5">
    <source>
        <dbReference type="ARBA" id="ARBA00022840"/>
    </source>
</evidence>
<comment type="similarity">
    <text evidence="1">Belongs to the carbohydrate kinase PfkB family.</text>
</comment>
<dbReference type="InterPro" id="IPR029056">
    <property type="entry name" value="Ribokinase-like"/>
</dbReference>
<dbReference type="SUPFAM" id="SSF53613">
    <property type="entry name" value="Ribokinase-like"/>
    <property type="match status" value="1"/>
</dbReference>
<keyword evidence="8" id="KW-1185">Reference proteome</keyword>
<dbReference type="InterPro" id="IPR050306">
    <property type="entry name" value="PfkB_Carbo_kinase"/>
</dbReference>
<evidence type="ECO:0000313" key="8">
    <source>
        <dbReference type="Proteomes" id="UP000286598"/>
    </source>
</evidence>
<keyword evidence="3" id="KW-0547">Nucleotide-binding</keyword>
<dbReference type="Gene3D" id="3.40.1190.20">
    <property type="match status" value="1"/>
</dbReference>
<dbReference type="InterPro" id="IPR011611">
    <property type="entry name" value="PfkB_dom"/>
</dbReference>
<evidence type="ECO:0000259" key="6">
    <source>
        <dbReference type="Pfam" id="PF00294"/>
    </source>
</evidence>
<evidence type="ECO:0000256" key="4">
    <source>
        <dbReference type="ARBA" id="ARBA00022777"/>
    </source>
</evidence>
<protein>
    <submittedName>
        <fullName evidence="7">Carbohydrate kinase</fullName>
    </submittedName>
</protein>
<organism evidence="7 8">
    <name type="scientific">Leyella stercorea</name>
    <dbReference type="NCBI Taxonomy" id="363265"/>
    <lineage>
        <taxon>Bacteria</taxon>
        <taxon>Pseudomonadati</taxon>
        <taxon>Bacteroidota</taxon>
        <taxon>Bacteroidia</taxon>
        <taxon>Bacteroidales</taxon>
        <taxon>Prevotellaceae</taxon>
        <taxon>Leyella</taxon>
    </lineage>
</organism>
<evidence type="ECO:0000256" key="3">
    <source>
        <dbReference type="ARBA" id="ARBA00022741"/>
    </source>
</evidence>
<evidence type="ECO:0000313" key="7">
    <source>
        <dbReference type="EMBL" id="RHK49543.1"/>
    </source>
</evidence>
<dbReference type="PROSITE" id="PS00584">
    <property type="entry name" value="PFKB_KINASES_2"/>
    <property type="match status" value="1"/>
</dbReference>
<name>A0A415GJS9_9BACT</name>
<dbReference type="PANTHER" id="PTHR43085:SF1">
    <property type="entry name" value="PSEUDOURIDINE KINASE-RELATED"/>
    <property type="match status" value="1"/>
</dbReference>
<dbReference type="InterPro" id="IPR002173">
    <property type="entry name" value="Carboh/pur_kinase_PfkB_CS"/>
</dbReference>
<evidence type="ECO:0000256" key="1">
    <source>
        <dbReference type="ARBA" id="ARBA00010688"/>
    </source>
</evidence>
<dbReference type="OrthoDB" id="9813569at2"/>
<dbReference type="RefSeq" id="WP_118355581.1">
    <property type="nucleotide sequence ID" value="NZ_CAUBWD010000031.1"/>
</dbReference>
<keyword evidence="2" id="KW-0808">Transferase</keyword>